<feature type="transmembrane region" description="Helical" evidence="9">
    <location>
        <begin position="231"/>
        <end position="253"/>
    </location>
</feature>
<comment type="similarity">
    <text evidence="2">Belongs to the BCCT transporter (TC 2.A.15) family.</text>
</comment>
<evidence type="ECO:0000256" key="5">
    <source>
        <dbReference type="ARBA" id="ARBA00022692"/>
    </source>
</evidence>
<evidence type="ECO:0000256" key="8">
    <source>
        <dbReference type="SAM" id="MobiDB-lite"/>
    </source>
</evidence>
<evidence type="ECO:0000256" key="1">
    <source>
        <dbReference type="ARBA" id="ARBA00004651"/>
    </source>
</evidence>
<keyword evidence="4" id="KW-1003">Cell membrane</keyword>
<accession>A0A6J4NFZ0</accession>
<name>A0A6J4NFZ0_9ACTN</name>
<comment type="subcellular location">
    <subcellularLocation>
        <location evidence="1">Cell membrane</location>
        <topology evidence="1">Multi-pass membrane protein</topology>
    </subcellularLocation>
</comment>
<dbReference type="PANTHER" id="PTHR30047:SF7">
    <property type="entry name" value="HIGH-AFFINITY CHOLINE TRANSPORT PROTEIN"/>
    <property type="match status" value="1"/>
</dbReference>
<evidence type="ECO:0000256" key="9">
    <source>
        <dbReference type="SAM" id="Phobius"/>
    </source>
</evidence>
<dbReference type="InterPro" id="IPR000060">
    <property type="entry name" value="BCCT_transptr"/>
</dbReference>
<keyword evidence="7 9" id="KW-0472">Membrane</keyword>
<evidence type="ECO:0000256" key="4">
    <source>
        <dbReference type="ARBA" id="ARBA00022475"/>
    </source>
</evidence>
<dbReference type="PANTHER" id="PTHR30047">
    <property type="entry name" value="HIGH-AFFINITY CHOLINE TRANSPORT PROTEIN-RELATED"/>
    <property type="match status" value="1"/>
</dbReference>
<keyword evidence="3" id="KW-0813">Transport</keyword>
<dbReference type="EMBL" id="CADCUV010000010">
    <property type="protein sequence ID" value="CAA9384070.1"/>
    <property type="molecule type" value="Genomic_DNA"/>
</dbReference>
<evidence type="ECO:0000256" key="3">
    <source>
        <dbReference type="ARBA" id="ARBA00022448"/>
    </source>
</evidence>
<feature type="transmembrane region" description="Helical" evidence="9">
    <location>
        <begin position="92"/>
        <end position="113"/>
    </location>
</feature>
<feature type="transmembrane region" description="Helical" evidence="9">
    <location>
        <begin position="405"/>
        <end position="428"/>
    </location>
</feature>
<feature type="transmembrane region" description="Helical" evidence="9">
    <location>
        <begin position="265"/>
        <end position="287"/>
    </location>
</feature>
<feature type="transmembrane region" description="Helical" evidence="9">
    <location>
        <begin position="148"/>
        <end position="166"/>
    </location>
</feature>
<dbReference type="NCBIfam" id="TIGR00842">
    <property type="entry name" value="bcct"/>
    <property type="match status" value="1"/>
</dbReference>
<evidence type="ECO:0000256" key="6">
    <source>
        <dbReference type="ARBA" id="ARBA00022989"/>
    </source>
</evidence>
<feature type="transmembrane region" description="Helical" evidence="9">
    <location>
        <begin position="449"/>
        <end position="470"/>
    </location>
</feature>
<dbReference type="PROSITE" id="PS01303">
    <property type="entry name" value="BCCT"/>
    <property type="match status" value="1"/>
</dbReference>
<reference evidence="10" key="1">
    <citation type="submission" date="2020-02" db="EMBL/GenBank/DDBJ databases">
        <authorList>
            <person name="Meier V. D."/>
        </authorList>
    </citation>
    <scope>NUCLEOTIDE SEQUENCE</scope>
    <source>
        <strain evidence="10">AVDCRST_MAG22</strain>
    </source>
</reference>
<feature type="transmembrane region" description="Helical" evidence="9">
    <location>
        <begin position="196"/>
        <end position="219"/>
    </location>
</feature>
<feature type="transmembrane region" description="Helical" evidence="9">
    <location>
        <begin position="476"/>
        <end position="497"/>
    </location>
</feature>
<feature type="transmembrane region" description="Helical" evidence="9">
    <location>
        <begin position="52"/>
        <end position="72"/>
    </location>
</feature>
<evidence type="ECO:0000313" key="10">
    <source>
        <dbReference type="EMBL" id="CAA9384070.1"/>
    </source>
</evidence>
<feature type="transmembrane region" description="Helical" evidence="9">
    <location>
        <begin position="350"/>
        <end position="368"/>
    </location>
</feature>
<dbReference type="InterPro" id="IPR018093">
    <property type="entry name" value="BCCT_CS"/>
</dbReference>
<keyword evidence="6 9" id="KW-1133">Transmembrane helix</keyword>
<gene>
    <name evidence="10" type="ORF">AVDCRST_MAG22-139</name>
</gene>
<feature type="region of interest" description="Disordered" evidence="8">
    <location>
        <begin position="505"/>
        <end position="555"/>
    </location>
</feature>
<feature type="transmembrane region" description="Helical" evidence="9">
    <location>
        <begin position="12"/>
        <end position="32"/>
    </location>
</feature>
<feature type="transmembrane region" description="Helical" evidence="9">
    <location>
        <begin position="321"/>
        <end position="338"/>
    </location>
</feature>
<sequence>MQERADGERSEVGVVFWVSSAVALAFILWGVISPGSFGVATQAVFDWVVSNLGWFYLLAGNFFLIFVVLLALSSYGKFRLGKEGERPEFSNFAWFAMLFQAGMGPALIFWGVAEPLSHYSAPPFGLAQPGTTEAAQVGMQYSYFHWTLHPWAMYAVVGLTVGYFSFRRDEPGLISPVFRPLLGDRVDGPLGKTIDVLSVLAVLFGVAVSLGSAGLQLTAGLGETFGTPTGVAVQLLVIGVTTVAFMISASTAVEKGINYLSQISMYVAAVLLVFFLVMGPTALQLGALTQGVGDYFGGLVPMSLTIQSFDQDNAWLGSWTVFYWSWWIAWCPYVGLFIARISRGRTIRQFVMGTVIGPSVVTFVWIAVFGGSALNLAQTQGGGIAERVTADPAAGMFVFLNQFPLALPMSILTLAVLWIFFVAGADAGTVVLGSMSTGGPKEPKRWIKLAWGLAMAAIAGILLVAGGLGALQSASVLFGVPFAFIMVAMCVAFYMHLRSEARAARRDREDVPLTPRARRTPSAGGPTPGQAFTAEPLPPGHTRQSNTGDGPRGER</sequence>
<protein>
    <submittedName>
        <fullName evidence="10">Glycine betaine transporter OpuD</fullName>
    </submittedName>
</protein>
<evidence type="ECO:0000256" key="7">
    <source>
        <dbReference type="ARBA" id="ARBA00023136"/>
    </source>
</evidence>
<dbReference type="Pfam" id="PF02028">
    <property type="entry name" value="BCCT"/>
    <property type="match status" value="1"/>
</dbReference>
<evidence type="ECO:0000256" key="2">
    <source>
        <dbReference type="ARBA" id="ARBA00005658"/>
    </source>
</evidence>
<organism evidence="10">
    <name type="scientific">uncultured Rubrobacteraceae bacterium</name>
    <dbReference type="NCBI Taxonomy" id="349277"/>
    <lineage>
        <taxon>Bacteria</taxon>
        <taxon>Bacillati</taxon>
        <taxon>Actinomycetota</taxon>
        <taxon>Rubrobacteria</taxon>
        <taxon>Rubrobacterales</taxon>
        <taxon>Rubrobacteraceae</taxon>
        <taxon>environmental samples</taxon>
    </lineage>
</organism>
<dbReference type="GO" id="GO:0022857">
    <property type="term" value="F:transmembrane transporter activity"/>
    <property type="evidence" value="ECO:0007669"/>
    <property type="project" value="InterPro"/>
</dbReference>
<keyword evidence="5 9" id="KW-0812">Transmembrane</keyword>
<dbReference type="GO" id="GO:0005886">
    <property type="term" value="C:plasma membrane"/>
    <property type="evidence" value="ECO:0007669"/>
    <property type="project" value="UniProtKB-SubCell"/>
</dbReference>
<dbReference type="AlphaFoldDB" id="A0A6J4NFZ0"/>
<proteinExistence type="inferred from homology"/>